<organism evidence="5 6">
    <name type="scientific">Paracoccus versutus</name>
    <name type="common">Thiobacillus versutus</name>
    <dbReference type="NCBI Taxonomy" id="34007"/>
    <lineage>
        <taxon>Bacteria</taxon>
        <taxon>Pseudomonadati</taxon>
        <taxon>Pseudomonadota</taxon>
        <taxon>Alphaproteobacteria</taxon>
        <taxon>Rhodobacterales</taxon>
        <taxon>Paracoccaceae</taxon>
        <taxon>Paracoccus</taxon>
    </lineage>
</organism>
<dbReference type="RefSeq" id="WP_166435377.1">
    <property type="nucleotide sequence ID" value="NZ_CP038196.1"/>
</dbReference>
<dbReference type="InterPro" id="IPR018389">
    <property type="entry name" value="DctP_fam"/>
</dbReference>
<keyword evidence="3" id="KW-0574">Periplasm</keyword>
<evidence type="ECO:0000256" key="3">
    <source>
        <dbReference type="ARBA" id="ARBA00022764"/>
    </source>
</evidence>
<dbReference type="CDD" id="cd13601">
    <property type="entry name" value="PBP2_TRAP_DctP1_3_4_like"/>
    <property type="match status" value="1"/>
</dbReference>
<dbReference type="AlphaFoldDB" id="A0A3D9XNF2"/>
<evidence type="ECO:0000256" key="2">
    <source>
        <dbReference type="ARBA" id="ARBA00022729"/>
    </source>
</evidence>
<accession>A0A3D9XNF2</accession>
<dbReference type="PANTHER" id="PTHR33376">
    <property type="match status" value="1"/>
</dbReference>
<dbReference type="EMBL" id="QTUJ01000001">
    <property type="protein sequence ID" value="REF71934.1"/>
    <property type="molecule type" value="Genomic_DNA"/>
</dbReference>
<dbReference type="Gene3D" id="3.40.190.170">
    <property type="entry name" value="Bacterial extracellular solute-binding protein, family 7"/>
    <property type="match status" value="1"/>
</dbReference>
<proteinExistence type="predicted"/>
<evidence type="ECO:0000313" key="6">
    <source>
        <dbReference type="Proteomes" id="UP000256941"/>
    </source>
</evidence>
<dbReference type="Proteomes" id="UP000256941">
    <property type="component" value="Unassembled WGS sequence"/>
</dbReference>
<comment type="subcellular location">
    <subcellularLocation>
        <location evidence="1">Periplasm</location>
    </subcellularLocation>
</comment>
<feature type="signal peptide" evidence="4">
    <location>
        <begin position="1"/>
        <end position="41"/>
    </location>
</feature>
<sequence length="357" mass="38130">MTKASSARRADRHKSQGRPPVLRRLLSGALLAAAAATPALAQDKIELKVAHLFSNELYLWAEGGKKMVDAVEKATDGQVSFTVYPSGQLGKDTLAALQSGLADIAIVIPAYNAQKLPLSSVAELPGLYADSCEASASMSAIAAPDGVLGQAEYDPQGVRLLFANVQPGYNLFMGKTDPQNLEAIKGKKIRAVGNSGVRTISALGAVPVQITVSEVYDSLSRGTIDGALYNYIGLPDYDLPDLLKYSVQGPRFGGTAIIYAMRNETWDKLPPEVQQHFTEAAAKARENLCTWQQENTLSIREDIVAGKGHTVVTLSPEENARWEAPFPGVIDAWLGDMSSAGKDGQAILDAYRGKAAE</sequence>
<gene>
    <name evidence="5" type="ORF">BDD41_0398</name>
</gene>
<dbReference type="PANTHER" id="PTHR33376:SF15">
    <property type="entry name" value="BLL6794 PROTEIN"/>
    <property type="match status" value="1"/>
</dbReference>
<protein>
    <submittedName>
        <fullName evidence="5">TRAP-type C4-dicarboxylate transport system substrate-binding protein</fullName>
    </submittedName>
</protein>
<dbReference type="GO" id="GO:0055085">
    <property type="term" value="P:transmembrane transport"/>
    <property type="evidence" value="ECO:0007669"/>
    <property type="project" value="InterPro"/>
</dbReference>
<dbReference type="Pfam" id="PF03480">
    <property type="entry name" value="DctP"/>
    <property type="match status" value="1"/>
</dbReference>
<dbReference type="GO" id="GO:0042597">
    <property type="term" value="C:periplasmic space"/>
    <property type="evidence" value="ECO:0007669"/>
    <property type="project" value="UniProtKB-SubCell"/>
</dbReference>
<reference evidence="5 6" key="1">
    <citation type="submission" date="2018-08" db="EMBL/GenBank/DDBJ databases">
        <title>Genomic Encyclopedia of Archaeal and Bacterial Type Strains, Phase II (KMG-II): from individual species to whole genera.</title>
        <authorList>
            <person name="Goeker M."/>
        </authorList>
    </citation>
    <scope>NUCLEOTIDE SEQUENCE [LARGE SCALE GENOMIC DNA]</scope>
    <source>
        <strain evidence="5 6">DSM 17099</strain>
    </source>
</reference>
<keyword evidence="2 4" id="KW-0732">Signal</keyword>
<evidence type="ECO:0000313" key="5">
    <source>
        <dbReference type="EMBL" id="REF71934.1"/>
    </source>
</evidence>
<name>A0A3D9XNF2_PARVE</name>
<dbReference type="InterPro" id="IPR038404">
    <property type="entry name" value="TRAP_DctP_sf"/>
</dbReference>
<evidence type="ECO:0000256" key="4">
    <source>
        <dbReference type="SAM" id="SignalP"/>
    </source>
</evidence>
<comment type="caution">
    <text evidence="5">The sequence shown here is derived from an EMBL/GenBank/DDBJ whole genome shotgun (WGS) entry which is preliminary data.</text>
</comment>
<evidence type="ECO:0000256" key="1">
    <source>
        <dbReference type="ARBA" id="ARBA00004418"/>
    </source>
</evidence>
<dbReference type="NCBIfam" id="NF037995">
    <property type="entry name" value="TRAP_S1"/>
    <property type="match status" value="1"/>
</dbReference>
<feature type="chain" id="PRO_5017727390" evidence="4">
    <location>
        <begin position="42"/>
        <end position="357"/>
    </location>
</feature>